<keyword evidence="3" id="KW-1185">Reference proteome</keyword>
<protein>
    <recommendedName>
        <fullName evidence="4">SMODS and SLOG-associating 2TM effector domain-containing protein</fullName>
    </recommendedName>
</protein>
<keyword evidence="1" id="KW-1133">Transmembrane helix</keyword>
<evidence type="ECO:0008006" key="4">
    <source>
        <dbReference type="Google" id="ProtNLM"/>
    </source>
</evidence>
<reference evidence="2 3" key="1">
    <citation type="submission" date="2024-01" db="EMBL/GenBank/DDBJ databases">
        <title>A draft genome for the cacao thread blight pathogen Marasmiellus scandens.</title>
        <authorList>
            <person name="Baruah I.K."/>
            <person name="Leung J."/>
            <person name="Bukari Y."/>
            <person name="Amoako-Attah I."/>
            <person name="Meinhardt L.W."/>
            <person name="Bailey B.A."/>
            <person name="Cohen S.P."/>
        </authorList>
    </citation>
    <scope>NUCLEOTIDE SEQUENCE [LARGE SCALE GENOMIC DNA]</scope>
    <source>
        <strain evidence="2 3">GH-19</strain>
    </source>
</reference>
<keyword evidence="1" id="KW-0472">Membrane</keyword>
<keyword evidence="1" id="KW-0812">Transmembrane</keyword>
<feature type="transmembrane region" description="Helical" evidence="1">
    <location>
        <begin position="70"/>
        <end position="95"/>
    </location>
</feature>
<dbReference type="Proteomes" id="UP001498398">
    <property type="component" value="Unassembled WGS sequence"/>
</dbReference>
<feature type="transmembrane region" description="Helical" evidence="1">
    <location>
        <begin position="34"/>
        <end position="58"/>
    </location>
</feature>
<evidence type="ECO:0000256" key="1">
    <source>
        <dbReference type="SAM" id="Phobius"/>
    </source>
</evidence>
<evidence type="ECO:0000313" key="2">
    <source>
        <dbReference type="EMBL" id="KAK7437407.1"/>
    </source>
</evidence>
<sequence>MSTNPLPRPISEVLQKLKNQYSLWNYLCDVWPQALFRSVVSTIQALGVALFTEIFFTASASNFTNNNLRWAKTAIFGLLVVLVLALGGDGLIAGYQTYCMERLNLVHKCNKRVEAVVHLECRLKTAAQSVTTTRFASRTGSARLTEPGMREEACLYLLWGLRREFESQTPHIDWNSLQRTVVSKKTLQDVIWILDDLHLEYNRKRELVEGYDTVDVADVL</sequence>
<accession>A0ABR1INS3</accession>
<name>A0ABR1INS3_9AGAR</name>
<organism evidence="2 3">
    <name type="scientific">Marasmiellus scandens</name>
    <dbReference type="NCBI Taxonomy" id="2682957"/>
    <lineage>
        <taxon>Eukaryota</taxon>
        <taxon>Fungi</taxon>
        <taxon>Dikarya</taxon>
        <taxon>Basidiomycota</taxon>
        <taxon>Agaricomycotina</taxon>
        <taxon>Agaricomycetes</taxon>
        <taxon>Agaricomycetidae</taxon>
        <taxon>Agaricales</taxon>
        <taxon>Marasmiineae</taxon>
        <taxon>Omphalotaceae</taxon>
        <taxon>Marasmiellus</taxon>
    </lineage>
</organism>
<dbReference type="EMBL" id="JBANRG010000086">
    <property type="protein sequence ID" value="KAK7437407.1"/>
    <property type="molecule type" value="Genomic_DNA"/>
</dbReference>
<comment type="caution">
    <text evidence="2">The sequence shown here is derived from an EMBL/GenBank/DDBJ whole genome shotgun (WGS) entry which is preliminary data.</text>
</comment>
<proteinExistence type="predicted"/>
<gene>
    <name evidence="2" type="ORF">VKT23_018652</name>
</gene>
<evidence type="ECO:0000313" key="3">
    <source>
        <dbReference type="Proteomes" id="UP001498398"/>
    </source>
</evidence>